<protein>
    <submittedName>
        <fullName evidence="1">Uncharacterized protein</fullName>
    </submittedName>
</protein>
<gene>
    <name evidence="1" type="ORF">UFOVP820_7</name>
</gene>
<dbReference type="EMBL" id="LR796771">
    <property type="protein sequence ID" value="CAB4165045.1"/>
    <property type="molecule type" value="Genomic_DNA"/>
</dbReference>
<organism evidence="1">
    <name type="scientific">uncultured Caudovirales phage</name>
    <dbReference type="NCBI Taxonomy" id="2100421"/>
    <lineage>
        <taxon>Viruses</taxon>
        <taxon>Duplodnaviria</taxon>
        <taxon>Heunggongvirae</taxon>
        <taxon>Uroviricota</taxon>
        <taxon>Caudoviricetes</taxon>
        <taxon>Peduoviridae</taxon>
        <taxon>Maltschvirus</taxon>
        <taxon>Maltschvirus maltsch</taxon>
    </lineage>
</organism>
<evidence type="ECO:0000313" key="1">
    <source>
        <dbReference type="EMBL" id="CAB4165045.1"/>
    </source>
</evidence>
<sequence>MRLITKFDPVDPKPAVKTERYYNREWRVWVIMLMDEDGNQVGDAAYDIDKNARHPDAPEL</sequence>
<accession>A0A6J5P7M3</accession>
<name>A0A6J5P7M3_9CAUD</name>
<proteinExistence type="predicted"/>
<reference evidence="1" key="1">
    <citation type="submission" date="2020-04" db="EMBL/GenBank/DDBJ databases">
        <authorList>
            <person name="Chiriac C."/>
            <person name="Salcher M."/>
            <person name="Ghai R."/>
            <person name="Kavagutti S V."/>
        </authorList>
    </citation>
    <scope>NUCLEOTIDE SEQUENCE</scope>
</reference>